<dbReference type="GO" id="GO:0043020">
    <property type="term" value="C:NADPH oxidase complex"/>
    <property type="evidence" value="ECO:0007669"/>
    <property type="project" value="TreeGrafter"/>
</dbReference>
<feature type="domain" description="FAD-binding FR-type" evidence="4">
    <location>
        <begin position="101"/>
        <end position="206"/>
    </location>
</feature>
<comment type="caution">
    <text evidence="5">The sequence shown here is derived from an EMBL/GenBank/DDBJ whole genome shotgun (WGS) entry which is preliminary data.</text>
</comment>
<dbReference type="PRINTS" id="PR00466">
    <property type="entry name" value="GP91PHOX"/>
</dbReference>
<dbReference type="SUPFAM" id="SSF63380">
    <property type="entry name" value="Riboflavin synthase domain-like"/>
    <property type="match status" value="1"/>
</dbReference>
<organism evidence="5 6">
    <name type="scientific">Casuarius casuarius</name>
    <name type="common">Southern cassowary</name>
    <name type="synonym">Struthio casuarius</name>
    <dbReference type="NCBI Taxonomy" id="8787"/>
    <lineage>
        <taxon>Eukaryota</taxon>
        <taxon>Metazoa</taxon>
        <taxon>Chordata</taxon>
        <taxon>Craniata</taxon>
        <taxon>Vertebrata</taxon>
        <taxon>Euteleostomi</taxon>
        <taxon>Archelosauria</taxon>
        <taxon>Archosauria</taxon>
        <taxon>Dinosauria</taxon>
        <taxon>Saurischia</taxon>
        <taxon>Theropoda</taxon>
        <taxon>Coelurosauria</taxon>
        <taxon>Aves</taxon>
        <taxon>Palaeognathae</taxon>
        <taxon>Casuariiformes</taxon>
        <taxon>Casuariidae</taxon>
        <taxon>Casuarius</taxon>
    </lineage>
</organism>
<keyword evidence="6" id="KW-1185">Reference proteome</keyword>
<keyword evidence="3" id="KW-1133">Transmembrane helix</keyword>
<dbReference type="AlphaFoldDB" id="A0A7K8NM66"/>
<reference evidence="5 6" key="1">
    <citation type="submission" date="2019-09" db="EMBL/GenBank/DDBJ databases">
        <title>Bird 10,000 Genomes (B10K) Project - Family phase.</title>
        <authorList>
            <person name="Zhang G."/>
        </authorList>
    </citation>
    <scope>NUCLEOTIDE SEQUENCE [LARGE SCALE GENOMIC DNA]</scope>
    <source>
        <strain evidence="5">B10K-LSUMZ-50683</strain>
        <tissue evidence="5">Muscle</tissue>
    </source>
</reference>
<dbReference type="SUPFAM" id="SSF52343">
    <property type="entry name" value="Ferredoxin reductase-like, C-terminal NADP-linked domain"/>
    <property type="match status" value="1"/>
</dbReference>
<dbReference type="EMBL" id="VWPT01000206">
    <property type="protein sequence ID" value="NXE54404.1"/>
    <property type="molecule type" value="Genomic_DNA"/>
</dbReference>
<evidence type="ECO:0000259" key="4">
    <source>
        <dbReference type="PROSITE" id="PS51384"/>
    </source>
</evidence>
<dbReference type="InterPro" id="IPR039261">
    <property type="entry name" value="FNR_nucleotide-bd"/>
</dbReference>
<accession>A0A7K8NM66</accession>
<evidence type="ECO:0000256" key="3">
    <source>
        <dbReference type="SAM" id="Phobius"/>
    </source>
</evidence>
<protein>
    <submittedName>
        <fullName evidence="5">NOX5 oxidase</fullName>
    </submittedName>
</protein>
<dbReference type="Gene3D" id="2.40.30.10">
    <property type="entry name" value="Translation factors"/>
    <property type="match status" value="1"/>
</dbReference>
<dbReference type="Pfam" id="PF08030">
    <property type="entry name" value="NAD_binding_6"/>
    <property type="match status" value="1"/>
</dbReference>
<sequence length="446" mass="49925">EGHHALWEYLLPARHGPGPGPGPGGTAALSGLVLQLLLTTMLVFSSTCVRRRGHFKLFYWTHRCYVPVWALLLLHGPSFWKWFAVPGCLFALEKAAGLAAWRAGGLRIVEVDLLPSKVTHLVIKRPPSFRYKPGDYVYLNVPAIAAYEWHPLSISSAPEQPDTLRLHVRALGQWTSRLHQYFQQLEPLGRRAEPLSGKPRTCFNVPGFLPPPVRPLRLSPLQCYIDDPYGTPMRRIFSSEHAVLIGAGIGITPFASILQSIMYRYRLRKQSCPRCGHSWCQGPKDEAMALRKVGGGRGPAGAARDAQATAASLQVDFIWINRDQQHFEWFVSRLAKLETEQAQAEPGGRFLEMHLYVTSALGENDVKAVGLQVALDLLAAEEQRDSITGLRTRTQPGRPDWGQVFRRVAEEKKGKAQVFFCGSPALAKVVKAHCERFGFRFFKENF</sequence>
<dbReference type="Gene3D" id="3.40.50.80">
    <property type="entry name" value="Nucleotide-binding domain of ferredoxin-NADP reductase (FNR) module"/>
    <property type="match status" value="1"/>
</dbReference>
<feature type="transmembrane region" description="Helical" evidence="3">
    <location>
        <begin position="242"/>
        <end position="265"/>
    </location>
</feature>
<evidence type="ECO:0000256" key="1">
    <source>
        <dbReference type="ARBA" id="ARBA00023002"/>
    </source>
</evidence>
<feature type="non-terminal residue" evidence="5">
    <location>
        <position position="1"/>
    </location>
</feature>
<keyword evidence="3" id="KW-0472">Membrane</keyword>
<dbReference type="GO" id="GO:0006952">
    <property type="term" value="P:defense response"/>
    <property type="evidence" value="ECO:0007669"/>
    <property type="project" value="TreeGrafter"/>
</dbReference>
<evidence type="ECO:0000256" key="2">
    <source>
        <dbReference type="ARBA" id="ARBA00049908"/>
    </source>
</evidence>
<dbReference type="GO" id="GO:0016175">
    <property type="term" value="F:superoxide-generating NAD(P)H oxidase activity"/>
    <property type="evidence" value="ECO:0007669"/>
    <property type="project" value="TreeGrafter"/>
</dbReference>
<dbReference type="PANTHER" id="PTHR11972">
    <property type="entry name" value="NADPH OXIDASE"/>
    <property type="match status" value="1"/>
</dbReference>
<proteinExistence type="predicted"/>
<dbReference type="InterPro" id="IPR050369">
    <property type="entry name" value="RBOH/FRE"/>
</dbReference>
<gene>
    <name evidence="5" type="primary">Nox5</name>
    <name evidence="5" type="ORF">CASCAS_R03997</name>
</gene>
<dbReference type="GO" id="GO:0042554">
    <property type="term" value="P:superoxide anion generation"/>
    <property type="evidence" value="ECO:0007669"/>
    <property type="project" value="TreeGrafter"/>
</dbReference>
<keyword evidence="3" id="KW-0812">Transmembrane</keyword>
<dbReference type="PROSITE" id="PS51384">
    <property type="entry name" value="FAD_FR"/>
    <property type="match status" value="1"/>
</dbReference>
<dbReference type="FunFam" id="2.40.30.10:FF:000056">
    <property type="entry name" value="NADPH oxidase 5"/>
    <property type="match status" value="1"/>
</dbReference>
<name>A0A7K8NM66_CASCA</name>
<dbReference type="InterPro" id="IPR013112">
    <property type="entry name" value="FAD-bd_8"/>
</dbReference>
<dbReference type="Proteomes" id="UP000524187">
    <property type="component" value="Unassembled WGS sequence"/>
</dbReference>
<comment type="catalytic activity">
    <reaction evidence="2">
        <text>NADPH + 2 O2 = 2 superoxide + NADP(+) + H(+)</text>
        <dbReference type="Rhea" id="RHEA:63180"/>
        <dbReference type="ChEBI" id="CHEBI:15378"/>
        <dbReference type="ChEBI" id="CHEBI:15379"/>
        <dbReference type="ChEBI" id="CHEBI:18421"/>
        <dbReference type="ChEBI" id="CHEBI:57783"/>
        <dbReference type="ChEBI" id="CHEBI:58349"/>
    </reaction>
</comment>
<dbReference type="InterPro" id="IPR017927">
    <property type="entry name" value="FAD-bd_FR_type"/>
</dbReference>
<dbReference type="CDD" id="cd06186">
    <property type="entry name" value="NOX_Duox_like_FAD_NADP"/>
    <property type="match status" value="1"/>
</dbReference>
<dbReference type="InterPro" id="IPR013121">
    <property type="entry name" value="Fe_red_NAD-bd_6"/>
</dbReference>
<keyword evidence="1" id="KW-0560">Oxidoreductase</keyword>
<evidence type="ECO:0000313" key="6">
    <source>
        <dbReference type="Proteomes" id="UP000524187"/>
    </source>
</evidence>
<dbReference type="PANTHER" id="PTHR11972:SF58">
    <property type="entry name" value="NADPH OXIDASE 5"/>
    <property type="match status" value="1"/>
</dbReference>
<feature type="non-terminal residue" evidence="5">
    <location>
        <position position="446"/>
    </location>
</feature>
<dbReference type="Pfam" id="PF08022">
    <property type="entry name" value="FAD_binding_8"/>
    <property type="match status" value="1"/>
</dbReference>
<evidence type="ECO:0000313" key="5">
    <source>
        <dbReference type="EMBL" id="NXE54404.1"/>
    </source>
</evidence>
<dbReference type="SFLD" id="SFLDG01168">
    <property type="entry name" value="Ferric_reductase_subgroup_(FRE"/>
    <property type="match status" value="1"/>
</dbReference>
<dbReference type="InterPro" id="IPR017938">
    <property type="entry name" value="Riboflavin_synthase-like_b-brl"/>
</dbReference>
<dbReference type="SFLD" id="SFLDG01169">
    <property type="entry name" value="NADPH_oxidase_subgroup_(NOX)"/>
    <property type="match status" value="1"/>
</dbReference>
<dbReference type="InterPro" id="IPR000778">
    <property type="entry name" value="Cyt_b245_heavy_chain"/>
</dbReference>
<feature type="transmembrane region" description="Helical" evidence="3">
    <location>
        <begin position="27"/>
        <end position="45"/>
    </location>
</feature>